<evidence type="ECO:0008006" key="3">
    <source>
        <dbReference type="Google" id="ProtNLM"/>
    </source>
</evidence>
<sequence>MTPLFKKLNLGAQRQLTVLNAPASFEPELAALVAQDPTLLLQREAHGPAPLHFALAFAITQAELDAACRALLPLAEGDALIWIAYPKQSSKRLRGEFHRDSDWTLLRAAGFDTVRQVAIDEDWSALRFRRQEYIG</sequence>
<evidence type="ECO:0000313" key="2">
    <source>
        <dbReference type="Proteomes" id="UP000235916"/>
    </source>
</evidence>
<dbReference type="AlphaFoldDB" id="A0A2N8KYM5"/>
<gene>
    <name evidence="1" type="ORF">C1O66_14175</name>
</gene>
<organism evidence="1 2">
    <name type="scientific">Kinneretia aquatilis</name>
    <dbReference type="NCBI Taxonomy" id="2070761"/>
    <lineage>
        <taxon>Bacteria</taxon>
        <taxon>Pseudomonadati</taxon>
        <taxon>Pseudomonadota</taxon>
        <taxon>Betaproteobacteria</taxon>
        <taxon>Burkholderiales</taxon>
        <taxon>Sphaerotilaceae</taxon>
        <taxon>Roseateles</taxon>
    </lineage>
</organism>
<reference evidence="1 2" key="1">
    <citation type="submission" date="2018-01" db="EMBL/GenBank/DDBJ databases">
        <title>Draft genome sequence of Paucibacter aquatile CR182 isolated from freshwater of the Nakdong River.</title>
        <authorList>
            <person name="Choi A."/>
            <person name="Chung E.J."/>
        </authorList>
    </citation>
    <scope>NUCLEOTIDE SEQUENCE [LARGE SCALE GENOMIC DNA]</scope>
    <source>
        <strain evidence="1 2">CR182</strain>
    </source>
</reference>
<evidence type="ECO:0000313" key="1">
    <source>
        <dbReference type="EMBL" id="PND38557.1"/>
    </source>
</evidence>
<name>A0A2N8KYM5_9BURK</name>
<protein>
    <recommendedName>
        <fullName evidence="3">DUF3052 domain-containing protein</fullName>
    </recommendedName>
</protein>
<keyword evidence="2" id="KW-1185">Reference proteome</keyword>
<dbReference type="RefSeq" id="WP_102768475.1">
    <property type="nucleotide sequence ID" value="NZ_POSP01000003.1"/>
</dbReference>
<accession>A0A2N8KYM5</accession>
<dbReference type="EMBL" id="POSP01000003">
    <property type="protein sequence ID" value="PND38557.1"/>
    <property type="molecule type" value="Genomic_DNA"/>
</dbReference>
<dbReference type="Proteomes" id="UP000235916">
    <property type="component" value="Unassembled WGS sequence"/>
</dbReference>
<proteinExistence type="predicted"/>
<dbReference type="OrthoDB" id="9800461at2"/>
<comment type="caution">
    <text evidence="1">The sequence shown here is derived from an EMBL/GenBank/DDBJ whole genome shotgun (WGS) entry which is preliminary data.</text>
</comment>